<gene>
    <name evidence="1" type="ORF">EZS27_024820</name>
</gene>
<sequence length="30" mass="3603">MIYHNVHTFILTKIDNFFNPFSKVVLTIFC</sequence>
<proteinExistence type="predicted"/>
<evidence type="ECO:0000313" key="1">
    <source>
        <dbReference type="EMBL" id="KAA6326027.1"/>
    </source>
</evidence>
<accession>A0A5J4QVR0</accession>
<dbReference type="EMBL" id="SNRY01002242">
    <property type="protein sequence ID" value="KAA6326027.1"/>
    <property type="molecule type" value="Genomic_DNA"/>
</dbReference>
<organism evidence="1">
    <name type="scientific">termite gut metagenome</name>
    <dbReference type="NCBI Taxonomy" id="433724"/>
    <lineage>
        <taxon>unclassified sequences</taxon>
        <taxon>metagenomes</taxon>
        <taxon>organismal metagenomes</taxon>
    </lineage>
</organism>
<comment type="caution">
    <text evidence="1">The sequence shown here is derived from an EMBL/GenBank/DDBJ whole genome shotgun (WGS) entry which is preliminary data.</text>
</comment>
<dbReference type="AlphaFoldDB" id="A0A5J4QVR0"/>
<name>A0A5J4QVR0_9ZZZZ</name>
<protein>
    <submittedName>
        <fullName evidence="1">Uncharacterized protein</fullName>
    </submittedName>
</protein>
<reference evidence="1" key="1">
    <citation type="submission" date="2019-03" db="EMBL/GenBank/DDBJ databases">
        <title>Single cell metagenomics reveals metabolic interactions within the superorganism composed of flagellate Streblomastix strix and complex community of Bacteroidetes bacteria on its surface.</title>
        <authorList>
            <person name="Treitli S.C."/>
            <person name="Kolisko M."/>
            <person name="Husnik F."/>
            <person name="Keeling P."/>
            <person name="Hampl V."/>
        </authorList>
    </citation>
    <scope>NUCLEOTIDE SEQUENCE</scope>
    <source>
        <strain evidence="1">STM</strain>
    </source>
</reference>